<dbReference type="GO" id="GO:0005886">
    <property type="term" value="C:plasma membrane"/>
    <property type="evidence" value="ECO:0007669"/>
    <property type="project" value="UniProtKB-SubCell"/>
</dbReference>
<feature type="transmembrane region" description="Helical" evidence="9">
    <location>
        <begin position="86"/>
        <end position="114"/>
    </location>
</feature>
<dbReference type="HAMAP" id="MF_01148">
    <property type="entry name" value="Lnt"/>
    <property type="match status" value="1"/>
</dbReference>
<keyword evidence="3 9" id="KW-1003">Cell membrane</keyword>
<comment type="function">
    <text evidence="9">Catalyzes the phospholipid dependent N-acylation of the N-terminal cysteine of apolipoprotein, the last step in lipoprotein maturation.</text>
</comment>
<dbReference type="Pfam" id="PF00795">
    <property type="entry name" value="CN_hydrolase"/>
    <property type="match status" value="1"/>
</dbReference>
<proteinExistence type="inferred from homology"/>
<dbReference type="Proteomes" id="UP000243719">
    <property type="component" value="Unassembled WGS sequence"/>
</dbReference>
<keyword evidence="5 9" id="KW-0812">Transmembrane</keyword>
<dbReference type="PANTHER" id="PTHR38686">
    <property type="entry name" value="APOLIPOPROTEIN N-ACYLTRANSFERASE"/>
    <property type="match status" value="1"/>
</dbReference>
<feature type="transmembrane region" description="Helical" evidence="9">
    <location>
        <begin position="53"/>
        <end position="74"/>
    </location>
</feature>
<evidence type="ECO:0000256" key="9">
    <source>
        <dbReference type="HAMAP-Rule" id="MF_01148"/>
    </source>
</evidence>
<dbReference type="PROSITE" id="PS50263">
    <property type="entry name" value="CN_HYDROLASE"/>
    <property type="match status" value="1"/>
</dbReference>
<evidence type="ECO:0000313" key="12">
    <source>
        <dbReference type="Proteomes" id="UP000243719"/>
    </source>
</evidence>
<evidence type="ECO:0000313" key="11">
    <source>
        <dbReference type="EMBL" id="SDV48095.1"/>
    </source>
</evidence>
<reference evidence="12" key="1">
    <citation type="submission" date="2016-09" db="EMBL/GenBank/DDBJ databases">
        <authorList>
            <person name="Varghese N."/>
            <person name="Submissions S."/>
        </authorList>
    </citation>
    <scope>NUCLEOTIDE SEQUENCE [LARGE SCALE GENOMIC DNA]</scope>
    <source>
        <strain evidence="12">JS23</strain>
    </source>
</reference>
<feature type="transmembrane region" description="Helical" evidence="9">
    <location>
        <begin position="167"/>
        <end position="192"/>
    </location>
</feature>
<evidence type="ECO:0000256" key="8">
    <source>
        <dbReference type="ARBA" id="ARBA00023315"/>
    </source>
</evidence>
<evidence type="ECO:0000256" key="2">
    <source>
        <dbReference type="ARBA" id="ARBA00010065"/>
    </source>
</evidence>
<dbReference type="GO" id="GO:0016410">
    <property type="term" value="F:N-acyltransferase activity"/>
    <property type="evidence" value="ECO:0007669"/>
    <property type="project" value="UniProtKB-UniRule"/>
</dbReference>
<evidence type="ECO:0000256" key="5">
    <source>
        <dbReference type="ARBA" id="ARBA00022692"/>
    </source>
</evidence>
<dbReference type="NCBIfam" id="TIGR00546">
    <property type="entry name" value="lnt"/>
    <property type="match status" value="1"/>
</dbReference>
<feature type="transmembrane region" description="Helical" evidence="9">
    <location>
        <begin position="254"/>
        <end position="276"/>
    </location>
</feature>
<comment type="pathway">
    <text evidence="9">Protein modification; lipoprotein biosynthesis (N-acyl transfer).</text>
</comment>
<dbReference type="STRING" id="1770053.SAMN05216551_104156"/>
<comment type="subcellular location">
    <subcellularLocation>
        <location evidence="1 9">Cell membrane</location>
        <topology evidence="1 9">Multi-pass membrane protein</topology>
    </subcellularLocation>
</comment>
<dbReference type="InterPro" id="IPR045378">
    <property type="entry name" value="LNT_N"/>
</dbReference>
<dbReference type="InterPro" id="IPR004563">
    <property type="entry name" value="Apolipo_AcylTrfase"/>
</dbReference>
<comment type="similarity">
    <text evidence="2 9">Belongs to the CN hydrolase family. Apolipoprotein N-acyltransferase subfamily.</text>
</comment>
<dbReference type="UniPathway" id="UPA00666"/>
<feature type="domain" description="CN hydrolase" evidence="10">
    <location>
        <begin position="288"/>
        <end position="534"/>
    </location>
</feature>
<evidence type="ECO:0000256" key="1">
    <source>
        <dbReference type="ARBA" id="ARBA00004651"/>
    </source>
</evidence>
<accession>A0A1H2PN55</accession>
<organism evidence="11 12">
    <name type="scientific">Chitinasiproducens palmae</name>
    <dbReference type="NCBI Taxonomy" id="1770053"/>
    <lineage>
        <taxon>Bacteria</taxon>
        <taxon>Pseudomonadati</taxon>
        <taxon>Pseudomonadota</taxon>
        <taxon>Betaproteobacteria</taxon>
        <taxon>Burkholderiales</taxon>
        <taxon>Burkholderiaceae</taxon>
        <taxon>Chitinasiproducens</taxon>
    </lineage>
</organism>
<evidence type="ECO:0000256" key="7">
    <source>
        <dbReference type="ARBA" id="ARBA00023136"/>
    </source>
</evidence>
<keyword evidence="8 9" id="KW-0012">Acyltransferase</keyword>
<evidence type="ECO:0000259" key="10">
    <source>
        <dbReference type="PROSITE" id="PS50263"/>
    </source>
</evidence>
<feature type="transmembrane region" description="Helical" evidence="9">
    <location>
        <begin position="25"/>
        <end position="41"/>
    </location>
</feature>
<evidence type="ECO:0000256" key="3">
    <source>
        <dbReference type="ARBA" id="ARBA00022475"/>
    </source>
</evidence>
<dbReference type="EC" id="2.3.1.269" evidence="9"/>
<feature type="transmembrane region" description="Helical" evidence="9">
    <location>
        <begin position="541"/>
        <end position="562"/>
    </location>
</feature>
<dbReference type="AlphaFoldDB" id="A0A1H2PN55"/>
<dbReference type="InterPro" id="IPR003010">
    <property type="entry name" value="C-N_Hydrolase"/>
</dbReference>
<dbReference type="Pfam" id="PF20154">
    <property type="entry name" value="LNT_N"/>
    <property type="match status" value="1"/>
</dbReference>
<comment type="catalytic activity">
    <reaction evidence="9">
        <text>N-terminal S-1,2-diacyl-sn-glyceryl-L-cysteinyl-[lipoprotein] + a glycerophospholipid = N-acyl-S-1,2-diacyl-sn-glyceryl-L-cysteinyl-[lipoprotein] + a 2-acyl-sn-glycero-3-phospholipid + H(+)</text>
        <dbReference type="Rhea" id="RHEA:48228"/>
        <dbReference type="Rhea" id="RHEA-COMP:14681"/>
        <dbReference type="Rhea" id="RHEA-COMP:14684"/>
        <dbReference type="ChEBI" id="CHEBI:15378"/>
        <dbReference type="ChEBI" id="CHEBI:136912"/>
        <dbReference type="ChEBI" id="CHEBI:140656"/>
        <dbReference type="ChEBI" id="CHEBI:140657"/>
        <dbReference type="ChEBI" id="CHEBI:140660"/>
        <dbReference type="EC" id="2.3.1.269"/>
    </reaction>
</comment>
<sequence length="571" mass="59925">MLGSLCALLLGVVQTAGFAPTPYGGWLQLAVMALFYALLHGGSRAAARPVRRAALLGVAFGLGNFVSGVYWLYISMHDFGAMAAPLAAATLVLFCFYLSWYPGLAGAVWAWLSVRRAAAAARRRRVPAPLVFAACWSLGEWLRGMVFTGFPWLSIGYSHVDTPLAGFAGWLGVYGVGFAAALVASALASAFVDGGAAVVAVPAPDPASFALRRSAADPAASDPAASERAASDLATASSAVDGMPRGGPARRVRLAGLVTAVLVLLAGLLAGVPRFVAPDGAPLAVRLLQGNIAQDMKFGEAGVAHAIDLYRELLTARPADLIVTPETAYPILATQIPAADVATLQAFAQRSGSALLFGAVGVDFDPQGRPIAYTNAMFGISPSGGPVYRYVKHHLVPFGEFVPWGFRWLVDAMQIPLGELARGGLGQPPFHVKGRPVAVDICYEDIFGEEIAATLRRQEQPAGLLVNATNLAWFGNTIALDQHLQIARMRTLETGRPMVRATNTGVTAAIDAEGHVLARLPVFTVGALDTRVQATKGLTPYARIGNAGVLALAAVVLAAAAFSRRKQRRPE</sequence>
<dbReference type="RefSeq" id="WP_091906998.1">
    <property type="nucleotide sequence ID" value="NZ_FNLO01000004.1"/>
</dbReference>
<keyword evidence="4 9" id="KW-0808">Transferase</keyword>
<dbReference type="Gene3D" id="3.60.110.10">
    <property type="entry name" value="Carbon-nitrogen hydrolase"/>
    <property type="match status" value="1"/>
</dbReference>
<evidence type="ECO:0000256" key="6">
    <source>
        <dbReference type="ARBA" id="ARBA00022989"/>
    </source>
</evidence>
<dbReference type="CDD" id="cd07571">
    <property type="entry name" value="ALP_N-acyl_transferase"/>
    <property type="match status" value="1"/>
</dbReference>
<keyword evidence="11" id="KW-0449">Lipoprotein</keyword>
<dbReference type="EMBL" id="FNLO01000004">
    <property type="protein sequence ID" value="SDV48095.1"/>
    <property type="molecule type" value="Genomic_DNA"/>
</dbReference>
<keyword evidence="12" id="KW-1185">Reference proteome</keyword>
<dbReference type="SUPFAM" id="SSF56317">
    <property type="entry name" value="Carbon-nitrogen hydrolase"/>
    <property type="match status" value="1"/>
</dbReference>
<dbReference type="InterPro" id="IPR036526">
    <property type="entry name" value="C-N_Hydrolase_sf"/>
</dbReference>
<dbReference type="GO" id="GO:0042158">
    <property type="term" value="P:lipoprotein biosynthetic process"/>
    <property type="evidence" value="ECO:0007669"/>
    <property type="project" value="UniProtKB-UniRule"/>
</dbReference>
<gene>
    <name evidence="9" type="primary">lnt</name>
    <name evidence="11" type="ORF">SAMN05216551_104156</name>
</gene>
<protein>
    <recommendedName>
        <fullName evidence="9">Apolipoprotein N-acyltransferase</fullName>
        <shortName evidence="9">ALP N-acyltransferase</shortName>
        <ecNumber evidence="9">2.3.1.269</ecNumber>
    </recommendedName>
</protein>
<keyword evidence="7 9" id="KW-0472">Membrane</keyword>
<keyword evidence="6 9" id="KW-1133">Transmembrane helix</keyword>
<name>A0A1H2PN55_9BURK</name>
<evidence type="ECO:0000256" key="4">
    <source>
        <dbReference type="ARBA" id="ARBA00022679"/>
    </source>
</evidence>
<feature type="transmembrane region" description="Helical" evidence="9">
    <location>
        <begin position="126"/>
        <end position="147"/>
    </location>
</feature>
<dbReference type="PANTHER" id="PTHR38686:SF1">
    <property type="entry name" value="APOLIPOPROTEIN N-ACYLTRANSFERASE"/>
    <property type="match status" value="1"/>
</dbReference>